<dbReference type="GO" id="GO:0042383">
    <property type="term" value="C:sarcolemma"/>
    <property type="evidence" value="ECO:0007669"/>
    <property type="project" value="TreeGrafter"/>
</dbReference>
<feature type="transmembrane region" description="Helical" evidence="2">
    <location>
        <begin position="15"/>
        <end position="37"/>
    </location>
</feature>
<dbReference type="InterPro" id="IPR051171">
    <property type="entry name" value="CaCA"/>
</dbReference>
<dbReference type="EMBL" id="KZ357673">
    <property type="protein sequence ID" value="PIO59504.1"/>
    <property type="molecule type" value="Genomic_DNA"/>
</dbReference>
<keyword evidence="4" id="KW-1185">Reference proteome</keyword>
<protein>
    <submittedName>
        <fullName evidence="3">Uncharacterized protein</fullName>
    </submittedName>
</protein>
<organism evidence="3 4">
    <name type="scientific">Teladorsagia circumcincta</name>
    <name type="common">Brown stomach worm</name>
    <name type="synonym">Ostertagia circumcincta</name>
    <dbReference type="NCBI Taxonomy" id="45464"/>
    <lineage>
        <taxon>Eukaryota</taxon>
        <taxon>Metazoa</taxon>
        <taxon>Ecdysozoa</taxon>
        <taxon>Nematoda</taxon>
        <taxon>Chromadorea</taxon>
        <taxon>Rhabditida</taxon>
        <taxon>Rhabditina</taxon>
        <taxon>Rhabditomorpha</taxon>
        <taxon>Strongyloidea</taxon>
        <taxon>Trichostrongylidae</taxon>
        <taxon>Teladorsagia</taxon>
    </lineage>
</organism>
<keyword evidence="1" id="KW-0406">Ion transport</keyword>
<dbReference type="GO" id="GO:0030424">
    <property type="term" value="C:axon"/>
    <property type="evidence" value="ECO:0007669"/>
    <property type="project" value="TreeGrafter"/>
</dbReference>
<keyword evidence="1" id="KW-0813">Transport</keyword>
<evidence type="ECO:0000313" key="4">
    <source>
        <dbReference type="Proteomes" id="UP000230423"/>
    </source>
</evidence>
<dbReference type="GO" id="GO:0098794">
    <property type="term" value="C:postsynapse"/>
    <property type="evidence" value="ECO:0007669"/>
    <property type="project" value="TreeGrafter"/>
</dbReference>
<keyword evidence="2" id="KW-1133">Transmembrane helix</keyword>
<reference evidence="3 4" key="1">
    <citation type="submission" date="2015-09" db="EMBL/GenBank/DDBJ databases">
        <title>Draft genome of the parasitic nematode Teladorsagia circumcincta isolate WARC Sus (inbred).</title>
        <authorList>
            <person name="Mitreva M."/>
        </authorList>
    </citation>
    <scope>NUCLEOTIDE SEQUENCE [LARGE SCALE GENOMIC DNA]</scope>
    <source>
        <strain evidence="3 4">S</strain>
    </source>
</reference>
<dbReference type="AlphaFoldDB" id="A0A2G9TNE1"/>
<gene>
    <name evidence="3" type="ORF">TELCIR_19032</name>
</gene>
<evidence type="ECO:0000256" key="1">
    <source>
        <dbReference type="ARBA" id="ARBA00023065"/>
    </source>
</evidence>
<dbReference type="GO" id="GO:0005432">
    <property type="term" value="F:calcium:sodium antiporter activity"/>
    <property type="evidence" value="ECO:0007669"/>
    <property type="project" value="TreeGrafter"/>
</dbReference>
<dbReference type="PANTHER" id="PTHR11878">
    <property type="entry name" value="SODIUM/CALCIUM EXCHANGER"/>
    <property type="match status" value="1"/>
</dbReference>
<dbReference type="Proteomes" id="UP000230423">
    <property type="component" value="Unassembled WGS sequence"/>
</dbReference>
<sequence>MVTVDIQGDLGQCTIIFRAAVYLIALFYMFFGVSIVADRFMAAIEVITSQEREVKMKKITGEPYTILIRVWNETVSNLTLMALGESIDIQETEQKEIERKKEIWRAQ</sequence>
<evidence type="ECO:0000313" key="3">
    <source>
        <dbReference type="EMBL" id="PIO59504.1"/>
    </source>
</evidence>
<evidence type="ECO:0000256" key="2">
    <source>
        <dbReference type="SAM" id="Phobius"/>
    </source>
</evidence>
<dbReference type="PANTHER" id="PTHR11878:SF75">
    <property type="entry name" value="CALX-BETA DOMAIN-CONTAINING PROTEIN"/>
    <property type="match status" value="1"/>
</dbReference>
<proteinExistence type="predicted"/>
<accession>A0A2G9TNE1</accession>
<dbReference type="GO" id="GO:0098703">
    <property type="term" value="P:calcium ion import across plasma membrane"/>
    <property type="evidence" value="ECO:0007669"/>
    <property type="project" value="TreeGrafter"/>
</dbReference>
<keyword evidence="2" id="KW-0472">Membrane</keyword>
<dbReference type="OrthoDB" id="418484at2759"/>
<keyword evidence="2" id="KW-0812">Transmembrane</keyword>
<name>A0A2G9TNE1_TELCI</name>